<evidence type="ECO:0000256" key="8">
    <source>
        <dbReference type="ARBA" id="ARBA00023136"/>
    </source>
</evidence>
<evidence type="ECO:0000256" key="5">
    <source>
        <dbReference type="ARBA" id="ARBA00022792"/>
    </source>
</evidence>
<comment type="subcellular location">
    <subcellularLocation>
        <location evidence="1">Mitochondrion inner membrane</location>
        <topology evidence="1">Peripheral membrane protein</topology>
        <orientation evidence="1">Matrix side</orientation>
    </subcellularLocation>
</comment>
<keyword evidence="3 9" id="KW-0813">Transport</keyword>
<dbReference type="GO" id="GO:0034551">
    <property type="term" value="P:mitochondrial respiratory chain complex III assembly"/>
    <property type="evidence" value="ECO:0007669"/>
    <property type="project" value="EnsemblFungi"/>
</dbReference>
<gene>
    <name evidence="10" type="ORF">F503_08203</name>
</gene>
<evidence type="ECO:0000256" key="9">
    <source>
        <dbReference type="PIRNR" id="PIRNR000022"/>
    </source>
</evidence>
<dbReference type="STRING" id="1262450.S3BYQ9"/>
<protein>
    <recommendedName>
        <fullName evidence="9">Cytochrome b-c1 complex subunit 7</fullName>
    </recommendedName>
</protein>
<dbReference type="GO" id="GO:0008121">
    <property type="term" value="F:quinol-cytochrome-c reductase activity"/>
    <property type="evidence" value="ECO:0007669"/>
    <property type="project" value="EnsemblFungi"/>
</dbReference>
<proteinExistence type="inferred from homology"/>
<dbReference type="GO" id="GO:0099617">
    <property type="term" value="C:matrix side of mitochondrial inner membrane"/>
    <property type="evidence" value="ECO:0007669"/>
    <property type="project" value="EnsemblFungi"/>
</dbReference>
<comment type="function">
    <text evidence="9">Component of the ubiquinol-cytochrome c oxidoreductase, a multisubunit transmembrane complex that is part of the mitochondrial electron transport chain which drives oxidative phosphorylation.</text>
</comment>
<dbReference type="Proteomes" id="UP000016923">
    <property type="component" value="Unassembled WGS sequence"/>
</dbReference>
<dbReference type="GO" id="GO:0006122">
    <property type="term" value="P:mitochondrial electron transport, ubiquinol to cytochrome c"/>
    <property type="evidence" value="ECO:0007669"/>
    <property type="project" value="EnsemblFungi"/>
</dbReference>
<dbReference type="Pfam" id="PF02271">
    <property type="entry name" value="UCR_14kD"/>
    <property type="match status" value="1"/>
</dbReference>
<evidence type="ECO:0000256" key="1">
    <source>
        <dbReference type="ARBA" id="ARBA00004443"/>
    </source>
</evidence>
<dbReference type="HOGENOM" id="CLU_115154_1_0_1"/>
<dbReference type="GO" id="GO:0045275">
    <property type="term" value="C:respiratory chain complex III"/>
    <property type="evidence" value="ECO:0007669"/>
    <property type="project" value="EnsemblFungi"/>
</dbReference>
<keyword evidence="11" id="KW-1185">Reference proteome</keyword>
<dbReference type="SUPFAM" id="SSF81524">
    <property type="entry name" value="14 kDa protein of cytochrome bc1 complex (Ubiquinol-cytochrome c reductase)"/>
    <property type="match status" value="1"/>
</dbReference>
<dbReference type="VEuPathDB" id="FungiDB:F503_08203"/>
<dbReference type="eggNOG" id="KOG3440">
    <property type="taxonomic scope" value="Eukaryota"/>
</dbReference>
<reference evidence="10 11" key="1">
    <citation type="journal article" date="2013" name="BMC Genomics">
        <title>The genome and transcriptome of the pine saprophyte Ophiostoma piceae, and a comparison with the bark beetle-associated pine pathogen Grosmannia clavigera.</title>
        <authorList>
            <person name="Haridas S."/>
            <person name="Wang Y."/>
            <person name="Lim L."/>
            <person name="Massoumi Alamouti S."/>
            <person name="Jackman S."/>
            <person name="Docking R."/>
            <person name="Robertson G."/>
            <person name="Birol I."/>
            <person name="Bohlmann J."/>
            <person name="Breuil C."/>
        </authorList>
    </citation>
    <scope>NUCLEOTIDE SEQUENCE [LARGE SCALE GENOMIC DNA]</scope>
    <source>
        <strain evidence="10 11">UAMH 11346</strain>
    </source>
</reference>
<keyword evidence="5 9" id="KW-0999">Mitochondrion inner membrane</keyword>
<comment type="similarity">
    <text evidence="2 9">Belongs to the UQCRB/QCR7 family.</text>
</comment>
<dbReference type="OMA" id="PLAQWYT"/>
<evidence type="ECO:0000256" key="4">
    <source>
        <dbReference type="ARBA" id="ARBA00022660"/>
    </source>
</evidence>
<dbReference type="EMBL" id="KE148155">
    <property type="protein sequence ID" value="EPE05672.1"/>
    <property type="molecule type" value="Genomic_DNA"/>
</dbReference>
<keyword evidence="7 9" id="KW-0496">Mitochondrion</keyword>
<sequence length="124" mass="14671">MSYISLAPFIRQRPWLLQALKPVANWYVNLAGHRQMGLRTDDLIPEESEVVQQALKRLSEKERLDRVYRMRRAVQCSLTHKLLPKKDWTTPEEDTPYLLPLIHQVEAELKERQELDSIEIVKSH</sequence>
<evidence type="ECO:0000256" key="2">
    <source>
        <dbReference type="ARBA" id="ARBA00008554"/>
    </source>
</evidence>
<dbReference type="OrthoDB" id="425749at2759"/>
<dbReference type="AlphaFoldDB" id="S3BYQ9"/>
<dbReference type="InterPro" id="IPR003197">
    <property type="entry name" value="QCR7"/>
</dbReference>
<keyword evidence="6 9" id="KW-0249">Electron transport</keyword>
<evidence type="ECO:0000313" key="11">
    <source>
        <dbReference type="Proteomes" id="UP000016923"/>
    </source>
</evidence>
<dbReference type="PIRSF" id="PIRSF000022">
    <property type="entry name" value="Bc1_14K"/>
    <property type="match status" value="1"/>
</dbReference>
<dbReference type="Gene3D" id="1.10.1090.10">
    <property type="entry name" value="Cytochrome b-c1 complex subunit 7"/>
    <property type="match status" value="1"/>
</dbReference>
<evidence type="ECO:0000256" key="6">
    <source>
        <dbReference type="ARBA" id="ARBA00022982"/>
    </source>
</evidence>
<evidence type="ECO:0000256" key="7">
    <source>
        <dbReference type="ARBA" id="ARBA00023128"/>
    </source>
</evidence>
<dbReference type="InterPro" id="IPR036544">
    <property type="entry name" value="QCR7_sf"/>
</dbReference>
<dbReference type="PANTHER" id="PTHR12022:SF0">
    <property type="entry name" value="CYTOCHROME B-C1 COMPLEX SUBUNIT 7"/>
    <property type="match status" value="1"/>
</dbReference>
<keyword evidence="4 9" id="KW-0679">Respiratory chain</keyword>
<dbReference type="FunFam" id="1.10.1090.10:FF:000001">
    <property type="entry name" value="Cytochrome b-c1 complex subunit 7"/>
    <property type="match status" value="1"/>
</dbReference>
<name>S3BYQ9_OPHP1</name>
<evidence type="ECO:0000313" key="10">
    <source>
        <dbReference type="EMBL" id="EPE05672.1"/>
    </source>
</evidence>
<accession>S3BYQ9</accession>
<organism evidence="10 11">
    <name type="scientific">Ophiostoma piceae (strain UAMH 11346)</name>
    <name type="common">Sap stain fungus</name>
    <dbReference type="NCBI Taxonomy" id="1262450"/>
    <lineage>
        <taxon>Eukaryota</taxon>
        <taxon>Fungi</taxon>
        <taxon>Dikarya</taxon>
        <taxon>Ascomycota</taxon>
        <taxon>Pezizomycotina</taxon>
        <taxon>Sordariomycetes</taxon>
        <taxon>Sordariomycetidae</taxon>
        <taxon>Ophiostomatales</taxon>
        <taxon>Ophiostomataceae</taxon>
        <taxon>Ophiostoma</taxon>
    </lineage>
</organism>
<keyword evidence="8 9" id="KW-0472">Membrane</keyword>
<evidence type="ECO:0000256" key="3">
    <source>
        <dbReference type="ARBA" id="ARBA00022448"/>
    </source>
</evidence>
<dbReference type="PANTHER" id="PTHR12022">
    <property type="entry name" value="UBIQUINOL-CYTOCHROME C REDUCTASE COMPLEX 14 KD PROTEIN"/>
    <property type="match status" value="1"/>
</dbReference>